<accession>A0A9X2F5L9</accession>
<dbReference type="EMBL" id="JAMWYS010000059">
    <property type="protein sequence ID" value="MCO4294690.1"/>
    <property type="molecule type" value="Genomic_DNA"/>
</dbReference>
<dbReference type="RefSeq" id="WP_252589722.1">
    <property type="nucleotide sequence ID" value="NZ_JAMWYS010000059.1"/>
</dbReference>
<evidence type="ECO:0000313" key="2">
    <source>
        <dbReference type="Proteomes" id="UP001155182"/>
    </source>
</evidence>
<organism evidence="1 2">
    <name type="scientific">Solitalea agri</name>
    <dbReference type="NCBI Taxonomy" id="2953739"/>
    <lineage>
        <taxon>Bacteria</taxon>
        <taxon>Pseudomonadati</taxon>
        <taxon>Bacteroidota</taxon>
        <taxon>Sphingobacteriia</taxon>
        <taxon>Sphingobacteriales</taxon>
        <taxon>Sphingobacteriaceae</taxon>
        <taxon>Solitalea</taxon>
    </lineage>
</organism>
<keyword evidence="2" id="KW-1185">Reference proteome</keyword>
<proteinExistence type="predicted"/>
<gene>
    <name evidence="1" type="ORF">NF867_17645</name>
</gene>
<name>A0A9X2F5L9_9SPHI</name>
<dbReference type="Proteomes" id="UP001155182">
    <property type="component" value="Unassembled WGS sequence"/>
</dbReference>
<evidence type="ECO:0000313" key="1">
    <source>
        <dbReference type="EMBL" id="MCO4294690.1"/>
    </source>
</evidence>
<dbReference type="AlphaFoldDB" id="A0A9X2F5L9"/>
<comment type="caution">
    <text evidence="1">The sequence shown here is derived from an EMBL/GenBank/DDBJ whole genome shotgun (WGS) entry which is preliminary data.</text>
</comment>
<protein>
    <submittedName>
        <fullName evidence="1">Uncharacterized protein</fullName>
    </submittedName>
</protein>
<reference evidence="1" key="1">
    <citation type="submission" date="2022-06" db="EMBL/GenBank/DDBJ databases">
        <title>Solitalea sp. MAHUQ-68 isolated from rhizospheric soil.</title>
        <authorList>
            <person name="Huq M.A."/>
        </authorList>
    </citation>
    <scope>NUCLEOTIDE SEQUENCE</scope>
    <source>
        <strain evidence="1">MAHUQ-68</strain>
    </source>
</reference>
<sequence>MITENDILRRNKRVVDFFTRSGFSIKLLGDPNCPAIIYNDLFCLSCYVKNFDLIFTDKPKAGAEIFRVKLEAGSSLERSELMDVLDQAEHRRVFKVKVSTVDLFLSGYNFLDKTKPDTRYPVFAKHGAKLYFDEDYARQICEDYNEYDLVVV</sequence>